<dbReference type="SUPFAM" id="SSF54768">
    <property type="entry name" value="dsRNA-binding domain-like"/>
    <property type="match status" value="1"/>
</dbReference>
<dbReference type="SUPFAM" id="SSF69065">
    <property type="entry name" value="RNase III domain-like"/>
    <property type="match status" value="1"/>
</dbReference>
<feature type="binding site" evidence="8">
    <location>
        <position position="47"/>
    </location>
    <ligand>
        <name>Mg(2+)</name>
        <dbReference type="ChEBI" id="CHEBI:18420"/>
    </ligand>
</feature>
<dbReference type="PROSITE" id="PS50142">
    <property type="entry name" value="RNASE_3_2"/>
    <property type="match status" value="1"/>
</dbReference>
<dbReference type="HAMAP" id="MF_00104">
    <property type="entry name" value="RNase_III"/>
    <property type="match status" value="1"/>
</dbReference>
<dbReference type="Pfam" id="PF00035">
    <property type="entry name" value="dsrm"/>
    <property type="match status" value="1"/>
</dbReference>
<comment type="subunit">
    <text evidence="8">Homodimer.</text>
</comment>
<keyword evidence="8" id="KW-0819">tRNA processing</keyword>
<comment type="subcellular location">
    <subcellularLocation>
        <location evidence="8">Cytoplasm</location>
    </subcellularLocation>
</comment>
<dbReference type="PANTHER" id="PTHR11207:SF0">
    <property type="entry name" value="RIBONUCLEASE 3"/>
    <property type="match status" value="1"/>
</dbReference>
<dbReference type="Pfam" id="PF14622">
    <property type="entry name" value="Ribonucleas_3_3"/>
    <property type="match status" value="1"/>
</dbReference>
<dbReference type="EC" id="3.1.26.3" evidence="8"/>
<evidence type="ECO:0000259" key="9">
    <source>
        <dbReference type="PROSITE" id="PS50137"/>
    </source>
</evidence>
<evidence type="ECO:0000256" key="6">
    <source>
        <dbReference type="ARBA" id="ARBA00022801"/>
    </source>
</evidence>
<name>A0ABM9HZ82_9GAMM</name>
<sequence length="237" mass="26220">MNLDGLVEILEPEKIARKLGLHFNNPALVKRALTHRSAESDNNERLEFLGDSVLGFVIAEKLYDKFSEADEGVLSRLRATLVNQASLAELARKLNLGDYLVLGSGELKSGGYRRDSILSDALEAVIGALLIDQGMDACRKWILKLFAEPIDRLSLQDWKKDPKTRLQELMQARGVELPTYTLKAVSGQPHDQSFCVECRVSLIPVSCEGVGSSRKKAEQQAAEKMLALLAEKLGFKP</sequence>
<keyword evidence="6 8" id="KW-0378">Hydrolase</keyword>
<evidence type="ECO:0000256" key="7">
    <source>
        <dbReference type="ARBA" id="ARBA00022884"/>
    </source>
</evidence>
<dbReference type="InterPro" id="IPR014720">
    <property type="entry name" value="dsRBD_dom"/>
</dbReference>
<feature type="active site" evidence="8">
    <location>
        <position position="123"/>
    </location>
</feature>
<keyword evidence="4 8" id="KW-0540">Nuclease</keyword>
<evidence type="ECO:0000313" key="11">
    <source>
        <dbReference type="EMBL" id="CAI8776446.1"/>
    </source>
</evidence>
<proteinExistence type="inferred from homology"/>
<comment type="similarity">
    <text evidence="2">Belongs to the ribonuclease III family.</text>
</comment>
<dbReference type="PROSITE" id="PS50137">
    <property type="entry name" value="DS_RBD"/>
    <property type="match status" value="1"/>
</dbReference>
<dbReference type="EMBL" id="OX458333">
    <property type="protein sequence ID" value="CAI8776446.1"/>
    <property type="molecule type" value="Genomic_DNA"/>
</dbReference>
<feature type="binding site" evidence="8">
    <location>
        <position position="120"/>
    </location>
    <ligand>
        <name>Mg(2+)</name>
        <dbReference type="ChEBI" id="CHEBI:18420"/>
    </ligand>
</feature>
<reference evidence="11 12" key="1">
    <citation type="submission" date="2023-03" db="EMBL/GenBank/DDBJ databases">
        <authorList>
            <person name="Pearce D."/>
        </authorList>
    </citation>
    <scope>NUCLEOTIDE SEQUENCE [LARGE SCALE GENOMIC DNA]</scope>
    <source>
        <strain evidence="11">Msz</strain>
    </source>
</reference>
<evidence type="ECO:0000256" key="1">
    <source>
        <dbReference type="ARBA" id="ARBA00000109"/>
    </source>
</evidence>
<accession>A0ABM9HZ82</accession>
<dbReference type="InterPro" id="IPR036389">
    <property type="entry name" value="RNase_III_sf"/>
</dbReference>
<dbReference type="CDD" id="cd00593">
    <property type="entry name" value="RIBOc"/>
    <property type="match status" value="1"/>
</dbReference>
<keyword evidence="7 8" id="KW-0694">RNA-binding</keyword>
<evidence type="ECO:0000259" key="10">
    <source>
        <dbReference type="PROSITE" id="PS50142"/>
    </source>
</evidence>
<evidence type="ECO:0000256" key="4">
    <source>
        <dbReference type="ARBA" id="ARBA00022722"/>
    </source>
</evidence>
<evidence type="ECO:0000256" key="2">
    <source>
        <dbReference type="ARBA" id="ARBA00010183"/>
    </source>
</evidence>
<organism evidence="11 12">
    <name type="scientific">Methylocaldum szegediense</name>
    <dbReference type="NCBI Taxonomy" id="73780"/>
    <lineage>
        <taxon>Bacteria</taxon>
        <taxon>Pseudomonadati</taxon>
        <taxon>Pseudomonadota</taxon>
        <taxon>Gammaproteobacteria</taxon>
        <taxon>Methylococcales</taxon>
        <taxon>Methylococcaceae</taxon>
        <taxon>Methylocaldum</taxon>
    </lineage>
</organism>
<comment type="cofactor">
    <cofactor evidence="8">
        <name>Mg(2+)</name>
        <dbReference type="ChEBI" id="CHEBI:18420"/>
    </cofactor>
</comment>
<evidence type="ECO:0000256" key="5">
    <source>
        <dbReference type="ARBA" id="ARBA00022759"/>
    </source>
</evidence>
<keyword evidence="8" id="KW-0460">Magnesium</keyword>
<dbReference type="SMART" id="SM00535">
    <property type="entry name" value="RIBOc"/>
    <property type="match status" value="1"/>
</dbReference>
<dbReference type="PANTHER" id="PTHR11207">
    <property type="entry name" value="RIBONUCLEASE III"/>
    <property type="match status" value="1"/>
</dbReference>
<dbReference type="CDD" id="cd10845">
    <property type="entry name" value="DSRM_RNAse_III_family"/>
    <property type="match status" value="1"/>
</dbReference>
<dbReference type="Proteomes" id="UP001162030">
    <property type="component" value="Chromosome"/>
</dbReference>
<evidence type="ECO:0000256" key="8">
    <source>
        <dbReference type="HAMAP-Rule" id="MF_00104"/>
    </source>
</evidence>
<keyword evidence="8" id="KW-0698">rRNA processing</keyword>
<keyword evidence="8" id="KW-0699">rRNA-binding</keyword>
<protein>
    <recommendedName>
        <fullName evidence="8">Ribonuclease 3</fullName>
        <ecNumber evidence="8">3.1.26.3</ecNumber>
    </recommendedName>
    <alternativeName>
        <fullName evidence="8">Ribonuclease III</fullName>
        <shortName evidence="8">RNase III</shortName>
    </alternativeName>
</protein>
<dbReference type="SMART" id="SM00358">
    <property type="entry name" value="DSRM"/>
    <property type="match status" value="1"/>
</dbReference>
<dbReference type="GO" id="GO:0004525">
    <property type="term" value="F:ribonuclease III activity"/>
    <property type="evidence" value="ECO:0007669"/>
    <property type="project" value="UniProtKB-EC"/>
</dbReference>
<keyword evidence="8" id="KW-0963">Cytoplasm</keyword>
<evidence type="ECO:0000313" key="12">
    <source>
        <dbReference type="Proteomes" id="UP001162030"/>
    </source>
</evidence>
<keyword evidence="3 8" id="KW-0507">mRNA processing</keyword>
<dbReference type="PROSITE" id="PS00517">
    <property type="entry name" value="RNASE_3_1"/>
    <property type="match status" value="1"/>
</dbReference>
<keyword evidence="5 8" id="KW-0255">Endonuclease</keyword>
<dbReference type="Gene3D" id="1.10.1520.10">
    <property type="entry name" value="Ribonuclease III domain"/>
    <property type="match status" value="1"/>
</dbReference>
<keyword evidence="8" id="KW-0479">Metal-binding</keyword>
<dbReference type="NCBIfam" id="TIGR02191">
    <property type="entry name" value="RNaseIII"/>
    <property type="match status" value="1"/>
</dbReference>
<feature type="binding site" evidence="8">
    <location>
        <position position="123"/>
    </location>
    <ligand>
        <name>Mg(2+)</name>
        <dbReference type="ChEBI" id="CHEBI:18420"/>
    </ligand>
</feature>
<dbReference type="InterPro" id="IPR011907">
    <property type="entry name" value="RNase_III"/>
</dbReference>
<comment type="function">
    <text evidence="8">Digests double-stranded RNA. Involved in the processing of primary rRNA transcript to yield the immediate precursors to the large and small rRNAs (23S and 16S). Processes some mRNAs, and tRNAs when they are encoded in the rRNA operon. Processes pre-crRNA and tracrRNA of type II CRISPR loci if present in the organism.</text>
</comment>
<feature type="domain" description="DRBM" evidence="9">
    <location>
        <begin position="161"/>
        <end position="231"/>
    </location>
</feature>
<evidence type="ECO:0000256" key="3">
    <source>
        <dbReference type="ARBA" id="ARBA00022664"/>
    </source>
</evidence>
<dbReference type="InterPro" id="IPR000999">
    <property type="entry name" value="RNase_III_dom"/>
</dbReference>
<comment type="catalytic activity">
    <reaction evidence="1 8">
        <text>Endonucleolytic cleavage to 5'-phosphomonoester.</text>
        <dbReference type="EC" id="3.1.26.3"/>
    </reaction>
</comment>
<feature type="active site" evidence="8">
    <location>
        <position position="51"/>
    </location>
</feature>
<dbReference type="Gene3D" id="3.30.160.20">
    <property type="match status" value="1"/>
</dbReference>
<keyword evidence="12" id="KW-1185">Reference proteome</keyword>
<feature type="domain" description="RNase III" evidence="10">
    <location>
        <begin position="12"/>
        <end position="134"/>
    </location>
</feature>
<gene>
    <name evidence="8 11" type="primary">rnc</name>
    <name evidence="11" type="ORF">MSZNOR_1133</name>
</gene>